<protein>
    <submittedName>
        <fullName evidence="1">Uncharacterized protein</fullName>
    </submittedName>
</protein>
<dbReference type="PANTHER" id="PTHR36478:SF23">
    <property type="match status" value="1"/>
</dbReference>
<dbReference type="Proteomes" id="UP000636709">
    <property type="component" value="Unassembled WGS sequence"/>
</dbReference>
<name>A0A835EA19_9POAL</name>
<dbReference type="OrthoDB" id="671735at2759"/>
<dbReference type="AlphaFoldDB" id="A0A835EA19"/>
<evidence type="ECO:0000313" key="1">
    <source>
        <dbReference type="EMBL" id="KAF8670274.1"/>
    </source>
</evidence>
<dbReference type="PANTHER" id="PTHR36478">
    <property type="entry name" value="OS04G0614237 PROTEIN-RELATED"/>
    <property type="match status" value="1"/>
</dbReference>
<organism evidence="1 2">
    <name type="scientific">Digitaria exilis</name>
    <dbReference type="NCBI Taxonomy" id="1010633"/>
    <lineage>
        <taxon>Eukaryota</taxon>
        <taxon>Viridiplantae</taxon>
        <taxon>Streptophyta</taxon>
        <taxon>Embryophyta</taxon>
        <taxon>Tracheophyta</taxon>
        <taxon>Spermatophyta</taxon>
        <taxon>Magnoliopsida</taxon>
        <taxon>Liliopsida</taxon>
        <taxon>Poales</taxon>
        <taxon>Poaceae</taxon>
        <taxon>PACMAD clade</taxon>
        <taxon>Panicoideae</taxon>
        <taxon>Panicodae</taxon>
        <taxon>Paniceae</taxon>
        <taxon>Anthephorinae</taxon>
        <taxon>Digitaria</taxon>
    </lineage>
</organism>
<comment type="caution">
    <text evidence="1">The sequence shown here is derived from an EMBL/GenBank/DDBJ whole genome shotgun (WGS) entry which is preliminary data.</text>
</comment>
<dbReference type="EMBL" id="JACEFO010002261">
    <property type="protein sequence ID" value="KAF8670274.1"/>
    <property type="molecule type" value="Genomic_DNA"/>
</dbReference>
<accession>A0A835EA19</accession>
<proteinExistence type="predicted"/>
<reference evidence="1" key="1">
    <citation type="submission" date="2020-07" db="EMBL/GenBank/DDBJ databases">
        <title>Genome sequence and genetic diversity analysis of an under-domesticated orphan crop, white fonio (Digitaria exilis).</title>
        <authorList>
            <person name="Bennetzen J.L."/>
            <person name="Chen S."/>
            <person name="Ma X."/>
            <person name="Wang X."/>
            <person name="Yssel A.E.J."/>
            <person name="Chaluvadi S.R."/>
            <person name="Johnson M."/>
            <person name="Gangashetty P."/>
            <person name="Hamidou F."/>
            <person name="Sanogo M.D."/>
            <person name="Zwaenepoel A."/>
            <person name="Wallace J."/>
            <person name="Van De Peer Y."/>
            <person name="Van Deynze A."/>
        </authorList>
    </citation>
    <scope>NUCLEOTIDE SEQUENCE</scope>
    <source>
        <tissue evidence="1">Leaves</tissue>
    </source>
</reference>
<keyword evidence="2" id="KW-1185">Reference proteome</keyword>
<gene>
    <name evidence="1" type="ORF">HU200_050809</name>
</gene>
<evidence type="ECO:0000313" key="2">
    <source>
        <dbReference type="Proteomes" id="UP000636709"/>
    </source>
</evidence>
<sequence length="204" mass="22788">MASSGDGGRELAVSGHGEPAALAVSGHDERAALAVSGHGERAAVEVLDSLDYPCTARLRFRRLLGYLRENTSRRGELYSVVRARLGVIFHVDDLVEQVKEGKLREALSYVRIYAPLEQSSDEAELLVSFLYDLMAISSFAEGDIMVAGIVCDWFKKLYKHPLLSKYPCFASLVAHVLFLRPHHVRYLLSMLLLSSNFHWKRLIG</sequence>